<organism evidence="1 2">
    <name type="scientific">Melastoma candidum</name>
    <dbReference type="NCBI Taxonomy" id="119954"/>
    <lineage>
        <taxon>Eukaryota</taxon>
        <taxon>Viridiplantae</taxon>
        <taxon>Streptophyta</taxon>
        <taxon>Embryophyta</taxon>
        <taxon>Tracheophyta</taxon>
        <taxon>Spermatophyta</taxon>
        <taxon>Magnoliopsida</taxon>
        <taxon>eudicotyledons</taxon>
        <taxon>Gunneridae</taxon>
        <taxon>Pentapetalae</taxon>
        <taxon>rosids</taxon>
        <taxon>malvids</taxon>
        <taxon>Myrtales</taxon>
        <taxon>Melastomataceae</taxon>
        <taxon>Melastomatoideae</taxon>
        <taxon>Melastomateae</taxon>
        <taxon>Melastoma</taxon>
    </lineage>
</organism>
<reference evidence="2" key="1">
    <citation type="journal article" date="2023" name="Front. Plant Sci.">
        <title>Chromosomal-level genome assembly of Melastoma candidum provides insights into trichome evolution.</title>
        <authorList>
            <person name="Zhong Y."/>
            <person name="Wu W."/>
            <person name="Sun C."/>
            <person name="Zou P."/>
            <person name="Liu Y."/>
            <person name="Dai S."/>
            <person name="Zhou R."/>
        </authorList>
    </citation>
    <scope>NUCLEOTIDE SEQUENCE [LARGE SCALE GENOMIC DNA]</scope>
</reference>
<gene>
    <name evidence="1" type="ORF">MLD38_004765</name>
</gene>
<sequence length="87" mass="9734">MQCGIFVCFARQVWPGRRLPVCQSLGHPRSNVLAHVALVQGRTQIQHELLCPCPAISLVSRRLAKLASGTWRHIQLLLAYYAEAEAQ</sequence>
<accession>A0ACB9S689</accession>
<protein>
    <submittedName>
        <fullName evidence="1">Uncharacterized protein</fullName>
    </submittedName>
</protein>
<name>A0ACB9S689_9MYRT</name>
<evidence type="ECO:0000313" key="1">
    <source>
        <dbReference type="EMBL" id="KAI4386880.1"/>
    </source>
</evidence>
<comment type="caution">
    <text evidence="1">The sequence shown here is derived from an EMBL/GenBank/DDBJ whole genome shotgun (WGS) entry which is preliminary data.</text>
</comment>
<proteinExistence type="predicted"/>
<keyword evidence="2" id="KW-1185">Reference proteome</keyword>
<dbReference type="Proteomes" id="UP001057402">
    <property type="component" value="Chromosome 2"/>
</dbReference>
<evidence type="ECO:0000313" key="2">
    <source>
        <dbReference type="Proteomes" id="UP001057402"/>
    </source>
</evidence>
<dbReference type="EMBL" id="CM042881">
    <property type="protein sequence ID" value="KAI4386880.1"/>
    <property type="molecule type" value="Genomic_DNA"/>
</dbReference>